<protein>
    <submittedName>
        <fullName evidence="2">Uncharacterized protein</fullName>
    </submittedName>
</protein>
<dbReference type="PANTHER" id="PTHR35796:SF3">
    <property type="entry name" value="BHLH DOMAIN-CONTAINING PROTEIN"/>
    <property type="match status" value="1"/>
</dbReference>
<dbReference type="Proteomes" id="UP000794436">
    <property type="component" value="Unassembled WGS sequence"/>
</dbReference>
<evidence type="ECO:0000256" key="1">
    <source>
        <dbReference type="SAM" id="MobiDB-lite"/>
    </source>
</evidence>
<dbReference type="OrthoDB" id="64619at2759"/>
<gene>
    <name evidence="2" type="ORF">Poli38472_004916</name>
</gene>
<evidence type="ECO:0000313" key="2">
    <source>
        <dbReference type="EMBL" id="TMW59847.1"/>
    </source>
</evidence>
<accession>A0A8K1CCJ8</accession>
<dbReference type="PANTHER" id="PTHR35796">
    <property type="entry name" value="HYPOTHETICAL CYTOSOLIC PROTEIN"/>
    <property type="match status" value="1"/>
</dbReference>
<proteinExistence type="predicted"/>
<feature type="compositionally biased region" description="Low complexity" evidence="1">
    <location>
        <begin position="32"/>
        <end position="44"/>
    </location>
</feature>
<comment type="caution">
    <text evidence="2">The sequence shown here is derived from an EMBL/GenBank/DDBJ whole genome shotgun (WGS) entry which is preliminary data.</text>
</comment>
<dbReference type="AlphaFoldDB" id="A0A8K1CCJ8"/>
<organism evidence="2 3">
    <name type="scientific">Pythium oligandrum</name>
    <name type="common">Mycoparasitic fungus</name>
    <dbReference type="NCBI Taxonomy" id="41045"/>
    <lineage>
        <taxon>Eukaryota</taxon>
        <taxon>Sar</taxon>
        <taxon>Stramenopiles</taxon>
        <taxon>Oomycota</taxon>
        <taxon>Peronosporomycetes</taxon>
        <taxon>Pythiales</taxon>
        <taxon>Pythiaceae</taxon>
        <taxon>Pythium</taxon>
    </lineage>
</organism>
<feature type="region of interest" description="Disordered" evidence="1">
    <location>
        <begin position="26"/>
        <end position="73"/>
    </location>
</feature>
<evidence type="ECO:0000313" key="3">
    <source>
        <dbReference type="Proteomes" id="UP000794436"/>
    </source>
</evidence>
<sequence>MSWTDWELEDDPATLQAALSLIDSLDDDVDAPSDSLTSDTRSTSPATTETSDDASETKKAPRATVNKSRDRRKEELAYLRDKVQAMEETLASLKRRRHVEEHEEKTLDHAWKDMARRQKQQRLSADQENKQLRVKLATQVKMGRELMRLLQKSNRNEDERPICLTGHGIDALEVDIPDEDQLARVHELYRSASQIFSSLPTDQCRATFRDFNVSEDDALSTTSITFLAMWTLPYAKEAIVQSAWQSFVHTATQKGAVYDKDEPVDTLTCAFAKDAAQFGHSFPGEIRGKLTAKNFSRESESEPVLVSHVSAKLVQSPIQSSLVNFQENYCIRVQQVSQNGSECVSQIQISRKISFQVIAEGSPALSRSVGLLTDFALSQIEDEFLWRQRTIDNLLLTARS</sequence>
<name>A0A8K1CCJ8_PYTOL</name>
<reference evidence="2" key="1">
    <citation type="submission" date="2019-03" db="EMBL/GenBank/DDBJ databases">
        <title>Long read genome sequence of the mycoparasitic Pythium oligandrum ATCC 38472 isolated from sugarbeet rhizosphere.</title>
        <authorList>
            <person name="Gaulin E."/>
        </authorList>
    </citation>
    <scope>NUCLEOTIDE SEQUENCE</scope>
    <source>
        <strain evidence="2">ATCC 38472_TT</strain>
    </source>
</reference>
<keyword evidence="3" id="KW-1185">Reference proteome</keyword>
<dbReference type="EMBL" id="SPLM01000109">
    <property type="protein sequence ID" value="TMW59847.1"/>
    <property type="molecule type" value="Genomic_DNA"/>
</dbReference>